<dbReference type="PROSITE" id="PS51257">
    <property type="entry name" value="PROKAR_LIPOPROTEIN"/>
    <property type="match status" value="1"/>
</dbReference>
<evidence type="ECO:0000256" key="1">
    <source>
        <dbReference type="ARBA" id="ARBA00007162"/>
    </source>
</evidence>
<organism evidence="3 4">
    <name type="scientific">Alteribacillus iranensis</name>
    <dbReference type="NCBI Taxonomy" id="930128"/>
    <lineage>
        <taxon>Bacteria</taxon>
        <taxon>Bacillati</taxon>
        <taxon>Bacillota</taxon>
        <taxon>Bacilli</taxon>
        <taxon>Bacillales</taxon>
        <taxon>Bacillaceae</taxon>
        <taxon>Alteribacillus</taxon>
    </lineage>
</organism>
<dbReference type="GO" id="GO:0055085">
    <property type="term" value="P:transmembrane transport"/>
    <property type="evidence" value="ECO:0007669"/>
    <property type="project" value="InterPro"/>
</dbReference>
<dbReference type="EMBL" id="FONT01000004">
    <property type="protein sequence ID" value="SFE82552.1"/>
    <property type="molecule type" value="Genomic_DNA"/>
</dbReference>
<dbReference type="Pfam" id="PF12974">
    <property type="entry name" value="Phosphonate-bd"/>
    <property type="match status" value="1"/>
</dbReference>
<dbReference type="SUPFAM" id="SSF53850">
    <property type="entry name" value="Periplasmic binding protein-like II"/>
    <property type="match status" value="1"/>
</dbReference>
<dbReference type="PANTHER" id="PTHR35841">
    <property type="entry name" value="PHOSPHONATES-BINDING PERIPLASMIC PROTEIN"/>
    <property type="match status" value="1"/>
</dbReference>
<dbReference type="OrthoDB" id="9781943at2"/>
<dbReference type="STRING" id="930128.SAMN05192532_104220"/>
<keyword evidence="2" id="KW-0732">Signal</keyword>
<keyword evidence="4" id="KW-1185">Reference proteome</keyword>
<evidence type="ECO:0000313" key="3">
    <source>
        <dbReference type="EMBL" id="SFE82552.1"/>
    </source>
</evidence>
<dbReference type="Gene3D" id="3.40.190.10">
    <property type="entry name" value="Periplasmic binding protein-like II"/>
    <property type="match status" value="2"/>
</dbReference>
<reference evidence="3 4" key="1">
    <citation type="submission" date="2016-10" db="EMBL/GenBank/DDBJ databases">
        <authorList>
            <person name="de Groot N.N."/>
        </authorList>
    </citation>
    <scope>NUCLEOTIDE SEQUENCE [LARGE SCALE GENOMIC DNA]</scope>
    <source>
        <strain evidence="3 4">DSM 23995</strain>
    </source>
</reference>
<dbReference type="RefSeq" id="WP_091661525.1">
    <property type="nucleotide sequence ID" value="NZ_FONT01000004.1"/>
</dbReference>
<evidence type="ECO:0000313" key="4">
    <source>
        <dbReference type="Proteomes" id="UP000199516"/>
    </source>
</evidence>
<dbReference type="PANTHER" id="PTHR35841:SF1">
    <property type="entry name" value="PHOSPHONATES-BINDING PERIPLASMIC PROTEIN"/>
    <property type="match status" value="1"/>
</dbReference>
<protein>
    <submittedName>
        <fullName evidence="3">Phosphonate transport system substrate-binding protein</fullName>
    </submittedName>
</protein>
<gene>
    <name evidence="3" type="ORF">SAMN05192532_104220</name>
</gene>
<comment type="similarity">
    <text evidence="1">Belongs to the phosphate/phosphite/phosphonate binding protein family.</text>
</comment>
<dbReference type="GO" id="GO:0043190">
    <property type="term" value="C:ATP-binding cassette (ABC) transporter complex"/>
    <property type="evidence" value="ECO:0007669"/>
    <property type="project" value="InterPro"/>
</dbReference>
<proteinExistence type="inferred from homology"/>
<evidence type="ECO:0000256" key="2">
    <source>
        <dbReference type="ARBA" id="ARBA00022729"/>
    </source>
</evidence>
<dbReference type="NCBIfam" id="TIGR01098">
    <property type="entry name" value="3A0109s03R"/>
    <property type="match status" value="1"/>
</dbReference>
<dbReference type="AlphaFoldDB" id="A0A1I2DPK3"/>
<dbReference type="InterPro" id="IPR005770">
    <property type="entry name" value="PhnD"/>
</dbReference>
<sequence length="308" mass="34132">MKKWFTALIVSSVCLLGACGGEENERQENQEENTKDTSDDSLEVAVIPAQSSGEMATGLDKLENTLNEQMEQTVEVEHYPNYNAVVEALNYGHIDLAYLGPLTYVVAHEVSGAEAIITQEIDGTPYYHSYILTHADSPWENLDDLLEDSEEVDFAFGSISSTSGSLIPGLELRERGVFNSEDDHDFSTVRYTGSHDVTATAIASKEVDAGAIDSSIFHELVSDGTIDESQFKKIWQSEQLYQYPWAVPADMDDEIKEDLQDAFTNIEDQEILDIFGGASAFVKTDHSHYESIRKAAEDFGMLNTDSLD</sequence>
<dbReference type="Proteomes" id="UP000199516">
    <property type="component" value="Unassembled WGS sequence"/>
</dbReference>
<accession>A0A1I2DPK3</accession>
<name>A0A1I2DPK3_9BACI</name>